<protein>
    <recommendedName>
        <fullName evidence="4 10">2-dehydropantoate 2-reductase</fullName>
        <ecNumber evidence="10">1.1.1.169</ecNumber>
    </recommendedName>
    <alternativeName>
        <fullName evidence="10">Ketopantoate reductase</fullName>
    </alternativeName>
</protein>
<evidence type="ECO:0000313" key="15">
    <source>
        <dbReference type="EMBL" id="PTG26082.1"/>
    </source>
</evidence>
<dbReference type="Proteomes" id="UP000242704">
    <property type="component" value="Unassembled WGS sequence"/>
</dbReference>
<dbReference type="Gene3D" id="3.40.50.720">
    <property type="entry name" value="NAD(P)-binding Rossmann-like Domain"/>
    <property type="match status" value="1"/>
</dbReference>
<dbReference type="EMBL" id="PZAO01000002">
    <property type="protein sequence ID" value="PTG71166.1"/>
    <property type="molecule type" value="Genomic_DNA"/>
</dbReference>
<evidence type="ECO:0000256" key="1">
    <source>
        <dbReference type="ARBA" id="ARBA00002919"/>
    </source>
</evidence>
<organism evidence="14 19">
    <name type="scientific">Staphylococcus chromogenes</name>
    <name type="common">Staphylococcus hyicus subsp. chromogenes</name>
    <dbReference type="NCBI Taxonomy" id="46126"/>
    <lineage>
        <taxon>Bacteria</taxon>
        <taxon>Bacillati</taxon>
        <taxon>Bacillota</taxon>
        <taxon>Bacilli</taxon>
        <taxon>Bacillales</taxon>
        <taxon>Staphylococcaceae</taxon>
        <taxon>Staphylococcus</taxon>
    </lineage>
</organism>
<sequence length="290" mass="32877">MTTLAIIGPGAVGTSLAHALENCALDVDLLGRRDETLTFHEYATSETHTIKVKALQNAKKRYDWLMIAVKTTQLDAILPDITRLIHPNTRIILAQNGYGQHQKISHPHVYPAVVYISGQKEAQQVTHFRDYRLLIQQNPSTQALQDIVKPSQLDLRLESDIDTHIWYKLLVNLGINSVTALARETAKVLQDDAMTELCRHLIEEGRQVAQAEGIDFAPSLVEDIMHIYAGYPDDMGTSMYYDLMHQRPLEVENIQGYLYQCAIKHQLNTPHLAMAYTLLHYEHQKAQTSI</sequence>
<dbReference type="InterPro" id="IPR013332">
    <property type="entry name" value="KPR_N"/>
</dbReference>
<dbReference type="Pfam" id="PF08546">
    <property type="entry name" value="ApbA_C"/>
    <property type="match status" value="1"/>
</dbReference>
<keyword evidence="5 10" id="KW-0566">Pantothenate biosynthesis</keyword>
<evidence type="ECO:0000313" key="13">
    <source>
        <dbReference type="EMBL" id="MDQ7174777.1"/>
    </source>
</evidence>
<dbReference type="PANTHER" id="PTHR43765:SF2">
    <property type="entry name" value="2-DEHYDROPANTOATE 2-REDUCTASE"/>
    <property type="match status" value="1"/>
</dbReference>
<evidence type="ECO:0000313" key="17">
    <source>
        <dbReference type="Proteomes" id="UP000242008"/>
    </source>
</evidence>
<evidence type="ECO:0000313" key="18">
    <source>
        <dbReference type="Proteomes" id="UP000242144"/>
    </source>
</evidence>
<comment type="catalytic activity">
    <reaction evidence="9 10">
        <text>(R)-pantoate + NADP(+) = 2-dehydropantoate + NADPH + H(+)</text>
        <dbReference type="Rhea" id="RHEA:16233"/>
        <dbReference type="ChEBI" id="CHEBI:11561"/>
        <dbReference type="ChEBI" id="CHEBI:15378"/>
        <dbReference type="ChEBI" id="CHEBI:15980"/>
        <dbReference type="ChEBI" id="CHEBI:57783"/>
        <dbReference type="ChEBI" id="CHEBI:58349"/>
        <dbReference type="EC" id="1.1.1.169"/>
    </reaction>
</comment>
<dbReference type="GO" id="GO:0005737">
    <property type="term" value="C:cytoplasm"/>
    <property type="evidence" value="ECO:0007669"/>
    <property type="project" value="TreeGrafter"/>
</dbReference>
<keyword evidence="6 10" id="KW-0521">NADP</keyword>
<evidence type="ECO:0000313" key="14">
    <source>
        <dbReference type="EMBL" id="PTG12811.1"/>
    </source>
</evidence>
<evidence type="ECO:0000259" key="12">
    <source>
        <dbReference type="Pfam" id="PF08546"/>
    </source>
</evidence>
<reference evidence="13 20" key="3">
    <citation type="submission" date="2023-08" db="EMBL/GenBank/DDBJ databases">
        <title>Whole genome sequencing of Staphylococcus chromogenes NNSch 2386.</title>
        <authorList>
            <person name="Kropotov V.S."/>
            <person name="Boriskina E.V."/>
            <person name="Gordinskaya N.A."/>
            <person name="Shkurkina I.S."/>
            <person name="Kryazhev D.V."/>
            <person name="Alekseeva A.E."/>
            <person name="Makhova M.A."/>
        </authorList>
    </citation>
    <scope>NUCLEOTIDE SEQUENCE [LARGE SCALE GENOMIC DNA]</scope>
    <source>
        <strain evidence="13 20">NNSch 2386</strain>
    </source>
</reference>
<dbReference type="SUPFAM" id="SSF48179">
    <property type="entry name" value="6-phosphogluconate dehydrogenase C-terminal domain-like"/>
    <property type="match status" value="1"/>
</dbReference>
<evidence type="ECO:0000256" key="6">
    <source>
        <dbReference type="ARBA" id="ARBA00022857"/>
    </source>
</evidence>
<evidence type="ECO:0000256" key="9">
    <source>
        <dbReference type="ARBA" id="ARBA00048793"/>
    </source>
</evidence>
<keyword evidence="7 10" id="KW-0560">Oxidoreductase</keyword>
<dbReference type="Gene3D" id="1.10.1040.10">
    <property type="entry name" value="N-(1-d-carboxylethyl)-l-norvaline Dehydrogenase, domain 2"/>
    <property type="match status" value="1"/>
</dbReference>
<dbReference type="FunFam" id="1.10.1040.10:FF:000017">
    <property type="entry name" value="2-dehydropantoate 2-reductase"/>
    <property type="match status" value="1"/>
</dbReference>
<dbReference type="Proteomes" id="UP000242144">
    <property type="component" value="Unassembled WGS sequence"/>
</dbReference>
<comment type="catalytic activity">
    <reaction evidence="8">
        <text>6-phospho-D-gluconate + NADP(+) = D-ribulose 5-phosphate + CO2 + NADPH</text>
        <dbReference type="Rhea" id="RHEA:10116"/>
        <dbReference type="ChEBI" id="CHEBI:16526"/>
        <dbReference type="ChEBI" id="CHEBI:57783"/>
        <dbReference type="ChEBI" id="CHEBI:58121"/>
        <dbReference type="ChEBI" id="CHEBI:58349"/>
        <dbReference type="ChEBI" id="CHEBI:58759"/>
        <dbReference type="EC" id="1.1.1.44"/>
    </reaction>
</comment>
<evidence type="ECO:0000256" key="10">
    <source>
        <dbReference type="RuleBase" id="RU362068"/>
    </source>
</evidence>
<dbReference type="NCBIfam" id="NF009542">
    <property type="entry name" value="PRK12921.1-4"/>
    <property type="match status" value="1"/>
</dbReference>
<dbReference type="AlphaFoldDB" id="A0AAE5SYD4"/>
<dbReference type="EMBL" id="PZCM01000014">
    <property type="protein sequence ID" value="PTG26082.1"/>
    <property type="molecule type" value="Genomic_DNA"/>
</dbReference>
<dbReference type="PANTHER" id="PTHR43765">
    <property type="entry name" value="2-DEHYDROPANTOATE 2-REDUCTASE-RELATED"/>
    <property type="match status" value="1"/>
</dbReference>
<evidence type="ECO:0000256" key="4">
    <source>
        <dbReference type="ARBA" id="ARBA00019465"/>
    </source>
</evidence>
<evidence type="ECO:0000256" key="2">
    <source>
        <dbReference type="ARBA" id="ARBA00004994"/>
    </source>
</evidence>
<dbReference type="Proteomes" id="UP000242008">
    <property type="component" value="Unassembled WGS sequence"/>
</dbReference>
<comment type="function">
    <text evidence="1 10">Catalyzes the NADPH-dependent reduction of ketopantoate into pantoic acid.</text>
</comment>
<dbReference type="GO" id="GO:0015940">
    <property type="term" value="P:pantothenate biosynthetic process"/>
    <property type="evidence" value="ECO:0007669"/>
    <property type="project" value="UniProtKB-KW"/>
</dbReference>
<dbReference type="SUPFAM" id="SSF51735">
    <property type="entry name" value="NAD(P)-binding Rossmann-fold domains"/>
    <property type="match status" value="1"/>
</dbReference>
<dbReference type="Proteomes" id="UP001240157">
    <property type="component" value="Unassembled WGS sequence"/>
</dbReference>
<proteinExistence type="inferred from homology"/>
<dbReference type="EC" id="1.1.1.169" evidence="10"/>
<dbReference type="InterPro" id="IPR013752">
    <property type="entry name" value="KPA_reductase"/>
</dbReference>
<dbReference type="EMBL" id="PZBZ01000045">
    <property type="protein sequence ID" value="PTG12811.1"/>
    <property type="molecule type" value="Genomic_DNA"/>
</dbReference>
<dbReference type="Pfam" id="PF02558">
    <property type="entry name" value="ApbA"/>
    <property type="match status" value="1"/>
</dbReference>
<gene>
    <name evidence="15" type="ORF">BU638_09550</name>
    <name evidence="14" type="ORF">BU653_08495</name>
    <name evidence="16" type="ORF">BU676_01035</name>
    <name evidence="13" type="ORF">RCF65_02115</name>
</gene>
<evidence type="ECO:0000259" key="11">
    <source>
        <dbReference type="Pfam" id="PF02558"/>
    </source>
</evidence>
<evidence type="ECO:0000256" key="3">
    <source>
        <dbReference type="ARBA" id="ARBA00007870"/>
    </source>
</evidence>
<evidence type="ECO:0000256" key="5">
    <source>
        <dbReference type="ARBA" id="ARBA00022655"/>
    </source>
</evidence>
<feature type="domain" description="Ketopantoate reductase N-terminal" evidence="11">
    <location>
        <begin position="5"/>
        <end position="133"/>
    </location>
</feature>
<feature type="domain" description="Ketopantoate reductase C-terminal" evidence="12">
    <location>
        <begin position="160"/>
        <end position="280"/>
    </location>
</feature>
<evidence type="ECO:0000313" key="19">
    <source>
        <dbReference type="Proteomes" id="UP000242704"/>
    </source>
</evidence>
<reference evidence="17 18" key="1">
    <citation type="journal article" date="2016" name="Front. Microbiol.">
        <title>Comprehensive Phylogenetic Analysis of Bovine Non-aureus Staphylococci Species Based on Whole-Genome Sequencing.</title>
        <authorList>
            <person name="Naushad S."/>
            <person name="Barkema H.W."/>
            <person name="Luby C."/>
            <person name="Condas L.A."/>
            <person name="Nobrega D.B."/>
            <person name="Carson D.A."/>
            <person name="De Buck J."/>
        </authorList>
    </citation>
    <scope>NUCLEOTIDE SEQUENCE [LARGE SCALE GENOMIC DNA]</scope>
    <source>
        <strain evidence="15 18">SNUC 105</strain>
        <strain evidence="16 17">SNUC 1363</strain>
        <strain evidence="14 19">SNUC 505</strain>
    </source>
</reference>
<dbReference type="GO" id="GO:0050661">
    <property type="term" value="F:NADP binding"/>
    <property type="evidence" value="ECO:0007669"/>
    <property type="project" value="TreeGrafter"/>
</dbReference>
<name>A0AAE5SYD4_STACR</name>
<accession>A0AAE5SYD4</accession>
<keyword evidence="17" id="KW-1185">Reference proteome</keyword>
<reference evidence="14" key="2">
    <citation type="submission" date="2018-03" db="EMBL/GenBank/DDBJ databases">
        <authorList>
            <person name="Naushad S."/>
        </authorList>
    </citation>
    <scope>NUCLEOTIDE SEQUENCE</scope>
    <source>
        <strain evidence="15">SNUC 105</strain>
        <strain evidence="16">SNUC 1363</strain>
        <strain evidence="14">SNUC 505</strain>
    </source>
</reference>
<evidence type="ECO:0000313" key="20">
    <source>
        <dbReference type="Proteomes" id="UP001240157"/>
    </source>
</evidence>
<dbReference type="InterPro" id="IPR036291">
    <property type="entry name" value="NAD(P)-bd_dom_sf"/>
</dbReference>
<dbReference type="InterPro" id="IPR050838">
    <property type="entry name" value="Ketopantoate_reductase"/>
</dbReference>
<dbReference type="EMBL" id="JAVGJF010000006">
    <property type="protein sequence ID" value="MDQ7174777.1"/>
    <property type="molecule type" value="Genomic_DNA"/>
</dbReference>
<dbReference type="InterPro" id="IPR003710">
    <property type="entry name" value="ApbA"/>
</dbReference>
<comment type="similarity">
    <text evidence="3 10">Belongs to the ketopantoate reductase family.</text>
</comment>
<evidence type="ECO:0000313" key="16">
    <source>
        <dbReference type="EMBL" id="PTG71166.1"/>
    </source>
</evidence>
<dbReference type="RefSeq" id="WP_037575526.1">
    <property type="nucleotide sequence ID" value="NZ_CP133244.1"/>
</dbReference>
<evidence type="ECO:0000256" key="8">
    <source>
        <dbReference type="ARBA" id="ARBA00048640"/>
    </source>
</evidence>
<dbReference type="GO" id="GO:0004616">
    <property type="term" value="F:phosphogluconate dehydrogenase (decarboxylating) activity"/>
    <property type="evidence" value="ECO:0007669"/>
    <property type="project" value="UniProtKB-EC"/>
</dbReference>
<dbReference type="InterPro" id="IPR013328">
    <property type="entry name" value="6PGD_dom2"/>
</dbReference>
<comment type="caution">
    <text evidence="14">The sequence shown here is derived from an EMBL/GenBank/DDBJ whole genome shotgun (WGS) entry which is preliminary data.</text>
</comment>
<evidence type="ECO:0000256" key="7">
    <source>
        <dbReference type="ARBA" id="ARBA00023002"/>
    </source>
</evidence>
<dbReference type="NCBIfam" id="TIGR00745">
    <property type="entry name" value="apbA_panE"/>
    <property type="match status" value="1"/>
</dbReference>
<dbReference type="InterPro" id="IPR008927">
    <property type="entry name" value="6-PGluconate_DH-like_C_sf"/>
</dbReference>
<comment type="pathway">
    <text evidence="2 10">Cofactor biosynthesis; (R)-pantothenate biosynthesis; (R)-pantoate from 3-methyl-2-oxobutanoate: step 2/2.</text>
</comment>
<dbReference type="GO" id="GO:0008677">
    <property type="term" value="F:2-dehydropantoate 2-reductase activity"/>
    <property type="evidence" value="ECO:0007669"/>
    <property type="project" value="UniProtKB-EC"/>
</dbReference>